<feature type="domain" description="PKD/Chitinase" evidence="2">
    <location>
        <begin position="745"/>
        <end position="833"/>
    </location>
</feature>
<protein>
    <submittedName>
        <fullName evidence="3">T9SS type A sorting domain-containing protein</fullName>
    </submittedName>
</protein>
<gene>
    <name evidence="3" type="ORF">LBV24_10200</name>
</gene>
<dbReference type="Proteomes" id="UP001198402">
    <property type="component" value="Unassembled WGS sequence"/>
</dbReference>
<dbReference type="InterPro" id="IPR026444">
    <property type="entry name" value="Secre_tail"/>
</dbReference>
<proteinExistence type="predicted"/>
<accession>A0ABS7Y0Y2</accession>
<dbReference type="PANTHER" id="PTHR24273:SF32">
    <property type="entry name" value="HYALIN"/>
    <property type="match status" value="1"/>
</dbReference>
<dbReference type="SMART" id="SM00089">
    <property type="entry name" value="PKD"/>
    <property type="match status" value="3"/>
</dbReference>
<dbReference type="InterPro" id="IPR022409">
    <property type="entry name" value="PKD/Chitinase_dom"/>
</dbReference>
<dbReference type="InterPro" id="IPR013783">
    <property type="entry name" value="Ig-like_fold"/>
</dbReference>
<dbReference type="NCBIfam" id="TIGR04183">
    <property type="entry name" value="Por_Secre_tail"/>
    <property type="match status" value="1"/>
</dbReference>
<dbReference type="RefSeq" id="WP_224478544.1">
    <property type="nucleotide sequence ID" value="NZ_JAIUJS010000004.1"/>
</dbReference>
<evidence type="ECO:0000313" key="3">
    <source>
        <dbReference type="EMBL" id="MCA0153588.1"/>
    </source>
</evidence>
<dbReference type="Pfam" id="PF18962">
    <property type="entry name" value="Por_Secre_tail"/>
    <property type="match status" value="1"/>
</dbReference>
<sequence length="1234" mass="129900">MRAFNNMRSILDTTFYTGILKRLLSFLLLVMALNMQGQTIASFEYYFGPDPGIGSRSTISADTNTGELTQDLVIDVTGLNEGFHKLSILAIDSNGEYSLYSASDFYIFDFTTGGASISDLDELEYWFDADPGFGLGTTLSITGSPIDETTESFVIPLGTLSEGFHTLGMRAKSVDGTWSLFTKSIFYIFELSGGAPISDLTAIEYWFGADPGLGNGDPLSITGNPSELTESYAIPLGALDEGFQTISIRAQNLDGDWSLFDKKTFYVSDIAGSDPISNLQKLEYWFDTDPGFGNGTEIAIAGAPSDYTDPLVIPLGSLDGGFHELGIRAQNLDGTWSLYERKRFFIIDAADFATPPAAPLDEIEFLYDAELGFGTGTPLGFTPTGNPDEYLVEIPTDLVTCDFHDIWISMKNTDGSYSLYSVLEDVEVFDNADPTIVVFADITVELDALGQGSITIADVDNGTFDDCELVSVVLDQPQFDYTCADLGANTVMVTATDAEMKVSTQNVTITVVDNIDPVAVAQDLTISLDANGMASITANDLEDGSTDNCSIVSRSVDITDFDCTNLGPNTVNFTVTDPDGNTNSVSATVTVEDNTNPNAITQNLTVQLDATGAATIVPDDVDLSTDNCTIVTKGLDIDTFDCTDLGDNTVTLTVTDQSGNSNTATATITVEDNIDPVAVSQNITVQLNASGNATILATDIDDSSSDNCNITNRSLDISSFDCSNLGDNTVTLTVTDQSGNSDTATATVTVEDVADPTAVGQNITVQLDASGSASITALDIDNGSNDNCTIDTRSLDITDFDCGDVGANTVTLTVTDTSGNSNSTTATVTVEDNIMPTVTTQDLTVQLDASGTASIVEADIENSLSDNCGIASSVLDITSFDCSDLGANTVNLTVTDVNGNVTNTPATVTVEDSIDPVAVAQDITVQLDGSGNASIVVGDVENGSSDNCSIVSSTLDVSSFDCSNVGANSVTLTVTDQSGNTDTATITVTVEDIEDPVAVTQDITVGLDASGSASIIPADIDNGSSDNCTIDMSTIDITSFGCSDLGANTVTLTVTDSNGLTDSATATVTVEDNLDPSAIGMDITVDLLGMPSVSIVAADVDDGSGDNCGSVTLSIDVDTFTMEGVFPVVLTVTDAAGNTDTVTINVTVTDSLSIDDEEYSPNDIRLYPNPASDRLYFDTDLIISKVQLVDLTGKLVLERINPGDNVVVENLQEGVYFVLFDVDGIKLTKRFIKH</sequence>
<feature type="domain" description="PKD/Chitinase" evidence="2">
    <location>
        <begin position="1065"/>
        <end position="1151"/>
    </location>
</feature>
<evidence type="ECO:0000313" key="4">
    <source>
        <dbReference type="Proteomes" id="UP001198402"/>
    </source>
</evidence>
<dbReference type="EMBL" id="JAIUJS010000004">
    <property type="protein sequence ID" value="MCA0153588.1"/>
    <property type="molecule type" value="Genomic_DNA"/>
</dbReference>
<dbReference type="PANTHER" id="PTHR24273">
    <property type="entry name" value="FI04643P-RELATED"/>
    <property type="match status" value="1"/>
</dbReference>
<keyword evidence="1" id="KW-0732">Signal</keyword>
<organism evidence="3 4">
    <name type="scientific">Winogradskyella vincentii</name>
    <dbReference type="NCBI Taxonomy" id="2877122"/>
    <lineage>
        <taxon>Bacteria</taxon>
        <taxon>Pseudomonadati</taxon>
        <taxon>Bacteroidota</taxon>
        <taxon>Flavobacteriia</taxon>
        <taxon>Flavobacteriales</taxon>
        <taxon>Flavobacteriaceae</taxon>
        <taxon>Winogradskyella</taxon>
    </lineage>
</organism>
<name>A0ABS7Y0Y2_9FLAO</name>
<dbReference type="SUPFAM" id="SSF49299">
    <property type="entry name" value="PKD domain"/>
    <property type="match status" value="1"/>
</dbReference>
<comment type="caution">
    <text evidence="3">The sequence shown here is derived from an EMBL/GenBank/DDBJ whole genome shotgun (WGS) entry which is preliminary data.</text>
</comment>
<keyword evidence="4" id="KW-1185">Reference proteome</keyword>
<reference evidence="4" key="1">
    <citation type="submission" date="2023-07" db="EMBL/GenBank/DDBJ databases">
        <authorList>
            <person name="Yue Y."/>
        </authorList>
    </citation>
    <scope>NUCLEOTIDE SEQUENCE [LARGE SCALE GENOMIC DNA]</scope>
    <source>
        <strain evidence="4">2Y89</strain>
    </source>
</reference>
<feature type="domain" description="PKD/Chitinase" evidence="2">
    <location>
        <begin position="905"/>
        <end position="993"/>
    </location>
</feature>
<dbReference type="InterPro" id="IPR035986">
    <property type="entry name" value="PKD_dom_sf"/>
</dbReference>
<dbReference type="Gene3D" id="2.60.40.10">
    <property type="entry name" value="Immunoglobulins"/>
    <property type="match status" value="7"/>
</dbReference>
<evidence type="ECO:0000256" key="1">
    <source>
        <dbReference type="ARBA" id="ARBA00022729"/>
    </source>
</evidence>
<evidence type="ECO:0000259" key="2">
    <source>
        <dbReference type="SMART" id="SM00089"/>
    </source>
</evidence>